<accession>A0A9P9YJH7</accession>
<proteinExistence type="predicted"/>
<comment type="caution">
    <text evidence="1">The sequence shown here is derived from an EMBL/GenBank/DDBJ whole genome shotgun (WGS) entry which is preliminary data.</text>
</comment>
<dbReference type="AlphaFoldDB" id="A0A9P9YJH7"/>
<name>A0A9P9YJH7_9MUSC</name>
<sequence>MDVLTSESLLLSSLLKCSVTGWSEKQILAHRPHSENSLKAAATGRACER</sequence>
<dbReference type="Proteomes" id="UP001059596">
    <property type="component" value="Unassembled WGS sequence"/>
</dbReference>
<protein>
    <submittedName>
        <fullName evidence="1">Uncharacterized protein</fullName>
    </submittedName>
</protein>
<feature type="non-terminal residue" evidence="1">
    <location>
        <position position="49"/>
    </location>
</feature>
<evidence type="ECO:0000313" key="2">
    <source>
        <dbReference type="Proteomes" id="UP001059596"/>
    </source>
</evidence>
<organism evidence="1 2">
    <name type="scientific">Drosophila gunungcola</name>
    <name type="common">fruit fly</name>
    <dbReference type="NCBI Taxonomy" id="103775"/>
    <lineage>
        <taxon>Eukaryota</taxon>
        <taxon>Metazoa</taxon>
        <taxon>Ecdysozoa</taxon>
        <taxon>Arthropoda</taxon>
        <taxon>Hexapoda</taxon>
        <taxon>Insecta</taxon>
        <taxon>Pterygota</taxon>
        <taxon>Neoptera</taxon>
        <taxon>Endopterygota</taxon>
        <taxon>Diptera</taxon>
        <taxon>Brachycera</taxon>
        <taxon>Muscomorpha</taxon>
        <taxon>Ephydroidea</taxon>
        <taxon>Drosophilidae</taxon>
        <taxon>Drosophila</taxon>
        <taxon>Sophophora</taxon>
    </lineage>
</organism>
<evidence type="ECO:0000313" key="1">
    <source>
        <dbReference type="EMBL" id="KAI8038081.1"/>
    </source>
</evidence>
<gene>
    <name evidence="1" type="ORF">M5D96_009122</name>
</gene>
<dbReference type="EMBL" id="JAMKOV010000009">
    <property type="protein sequence ID" value="KAI8038081.1"/>
    <property type="molecule type" value="Genomic_DNA"/>
</dbReference>
<reference evidence="1" key="1">
    <citation type="journal article" date="2023" name="Genome Biol. Evol.">
        <title>Long-read-based Genome Assembly of Drosophila gunungcola Reveals Fewer Chemosensory Genes in Flower-breeding Species.</title>
        <authorList>
            <person name="Negi A."/>
            <person name="Liao B.Y."/>
            <person name="Yeh S.D."/>
        </authorList>
    </citation>
    <scope>NUCLEOTIDE SEQUENCE</scope>
    <source>
        <strain evidence="1">Sukarami</strain>
    </source>
</reference>
<keyword evidence="2" id="KW-1185">Reference proteome</keyword>